<accession>A0AAN7SPH8</accession>
<dbReference type="Pfam" id="PF25037">
    <property type="entry name" value="VPS13_C"/>
    <property type="match status" value="1"/>
</dbReference>
<dbReference type="EMBL" id="JARPUR010000002">
    <property type="protein sequence ID" value="KAK4881008.1"/>
    <property type="molecule type" value="Genomic_DNA"/>
</dbReference>
<dbReference type="PANTHER" id="PTHR16166">
    <property type="entry name" value="VACUOLAR PROTEIN SORTING-ASSOCIATED PROTEIN VPS13"/>
    <property type="match status" value="1"/>
</dbReference>
<sequence>MQDVVFRLAYFEREYCFLTQRQLTSEATTHYVGQAVKQLYVLVLGLDVLGNPYGLVLGITKGVEDLFYEPFQGAIQGPGEFAEGLVLGVRSLFGHTVGGAAGAVSRITGALGKGIAALTFDEEYQHKRRDQINKPAASVQEGIARGGKGLIMGVVDGVTGVFTKPISGAKDQGVEGFFKGMGKGVVGLVTRPTAGVIDFASGTLDSVKRATDMGEETTRVRPPRFIQADGLIRHFILSEAVGYKTLIELDKGKYAHTDIYFAHFFIVQKKEILLLTDKRISYISHNDMFGGWQTEWSYTWQEIKPPPTIVAKGVAISTLEPKKKKLGIFGSSDNGKVIVVGDQALREEICNKIEKQLKNI</sequence>
<evidence type="ECO:0000313" key="3">
    <source>
        <dbReference type="EMBL" id="KAK4881008.1"/>
    </source>
</evidence>
<proteinExistence type="inferred from homology"/>
<comment type="similarity">
    <text evidence="1">Belongs to the VPS13 family.</text>
</comment>
<name>A0AAN7SPH8_9COLE</name>
<comment type="caution">
    <text evidence="3">The sequence shown here is derived from an EMBL/GenBank/DDBJ whole genome shotgun (WGS) entry which is preliminary data.</text>
</comment>
<evidence type="ECO:0000256" key="1">
    <source>
        <dbReference type="ARBA" id="ARBA00006545"/>
    </source>
</evidence>
<dbReference type="GO" id="GO:0045053">
    <property type="term" value="P:protein retention in Golgi apparatus"/>
    <property type="evidence" value="ECO:0007669"/>
    <property type="project" value="TreeGrafter"/>
</dbReference>
<organism evidence="3 4">
    <name type="scientific">Aquatica leii</name>
    <dbReference type="NCBI Taxonomy" id="1421715"/>
    <lineage>
        <taxon>Eukaryota</taxon>
        <taxon>Metazoa</taxon>
        <taxon>Ecdysozoa</taxon>
        <taxon>Arthropoda</taxon>
        <taxon>Hexapoda</taxon>
        <taxon>Insecta</taxon>
        <taxon>Pterygota</taxon>
        <taxon>Neoptera</taxon>
        <taxon>Endopterygota</taxon>
        <taxon>Coleoptera</taxon>
        <taxon>Polyphaga</taxon>
        <taxon>Elateriformia</taxon>
        <taxon>Elateroidea</taxon>
        <taxon>Lampyridae</taxon>
        <taxon>Luciolinae</taxon>
        <taxon>Aquatica</taxon>
    </lineage>
</organism>
<keyword evidence="4" id="KW-1185">Reference proteome</keyword>
<feature type="domain" description="Intermembrane lipid transfer protein VPS13-like C-terminal" evidence="2">
    <location>
        <begin position="220"/>
        <end position="341"/>
    </location>
</feature>
<dbReference type="InterPro" id="IPR026847">
    <property type="entry name" value="VPS13"/>
</dbReference>
<dbReference type="PANTHER" id="PTHR16166:SF93">
    <property type="entry name" value="INTERMEMBRANE LIPID TRANSFER PROTEIN VPS13"/>
    <property type="match status" value="1"/>
</dbReference>
<gene>
    <name evidence="3" type="ORF">RN001_004327</name>
</gene>
<dbReference type="InterPro" id="IPR056748">
    <property type="entry name" value="VPS13-like_C"/>
</dbReference>
<dbReference type="GO" id="GO:0006623">
    <property type="term" value="P:protein targeting to vacuole"/>
    <property type="evidence" value="ECO:0007669"/>
    <property type="project" value="TreeGrafter"/>
</dbReference>
<protein>
    <recommendedName>
        <fullName evidence="2">Intermembrane lipid transfer protein VPS13-like C-terminal domain-containing protein</fullName>
    </recommendedName>
</protein>
<evidence type="ECO:0000259" key="2">
    <source>
        <dbReference type="Pfam" id="PF25037"/>
    </source>
</evidence>
<evidence type="ECO:0000313" key="4">
    <source>
        <dbReference type="Proteomes" id="UP001353858"/>
    </source>
</evidence>
<reference evidence="4" key="1">
    <citation type="submission" date="2023-01" db="EMBL/GenBank/DDBJ databases">
        <title>Key to firefly adult light organ development and bioluminescence: homeobox transcription factors regulate luciferase expression and transportation to peroxisome.</title>
        <authorList>
            <person name="Fu X."/>
        </authorList>
    </citation>
    <scope>NUCLEOTIDE SEQUENCE [LARGE SCALE GENOMIC DNA]</scope>
</reference>
<dbReference type="AlphaFoldDB" id="A0AAN7SPH8"/>
<dbReference type="Proteomes" id="UP001353858">
    <property type="component" value="Unassembled WGS sequence"/>
</dbReference>